<feature type="transmembrane region" description="Helical" evidence="8">
    <location>
        <begin position="413"/>
        <end position="434"/>
    </location>
</feature>
<dbReference type="Pfam" id="PF00324">
    <property type="entry name" value="AA_permease"/>
    <property type="match status" value="1"/>
</dbReference>
<feature type="transmembrane region" description="Helical" evidence="8">
    <location>
        <begin position="290"/>
        <end position="308"/>
    </location>
</feature>
<feature type="domain" description="Amino acid permease/ SLC12A" evidence="9">
    <location>
        <begin position="58"/>
        <end position="514"/>
    </location>
</feature>
<dbReference type="OMA" id="LFKALWY"/>
<reference evidence="10 11" key="1">
    <citation type="submission" date="2016-04" db="EMBL/GenBank/DDBJ databases">
        <title>Evolutionary innovation and constraint leading to complex multicellularity in the Ascomycota.</title>
        <authorList>
            <person name="Cisse O."/>
            <person name="Nguyen A."/>
            <person name="Hewitt D.A."/>
            <person name="Jedd G."/>
            <person name="Stajich J.E."/>
        </authorList>
    </citation>
    <scope>NUCLEOTIDE SEQUENCE [LARGE SCALE GENOMIC DNA]</scope>
    <source>
        <strain evidence="10 11">DAH-3</strain>
    </source>
</reference>
<dbReference type="PROSITE" id="PS00218">
    <property type="entry name" value="AMINO_ACID_PERMEASE_1"/>
    <property type="match status" value="1"/>
</dbReference>
<feature type="transmembrane region" description="Helical" evidence="8">
    <location>
        <begin position="168"/>
        <end position="189"/>
    </location>
</feature>
<evidence type="ECO:0000256" key="5">
    <source>
        <dbReference type="ARBA" id="ARBA00022989"/>
    </source>
</evidence>
<dbReference type="STRING" id="1198029.A0A1U7LV22"/>
<evidence type="ECO:0000256" key="7">
    <source>
        <dbReference type="SAM" id="MobiDB-lite"/>
    </source>
</evidence>
<evidence type="ECO:0000256" key="2">
    <source>
        <dbReference type="ARBA" id="ARBA00022448"/>
    </source>
</evidence>
<feature type="transmembrane region" description="Helical" evidence="8">
    <location>
        <begin position="492"/>
        <end position="511"/>
    </location>
</feature>
<dbReference type="InterPro" id="IPR004840">
    <property type="entry name" value="Amino_acid_permease_CS"/>
</dbReference>
<feature type="transmembrane region" description="Helical" evidence="8">
    <location>
        <begin position="387"/>
        <end position="407"/>
    </location>
</feature>
<dbReference type="PIRSF" id="PIRSF006060">
    <property type="entry name" value="AA_transporter"/>
    <property type="match status" value="1"/>
</dbReference>
<gene>
    <name evidence="10" type="ORF">NEOLI_001924</name>
</gene>
<keyword evidence="2" id="KW-0813">Transport</keyword>
<dbReference type="InterPro" id="IPR050524">
    <property type="entry name" value="APC_YAT"/>
</dbReference>
<evidence type="ECO:0000256" key="3">
    <source>
        <dbReference type="ARBA" id="ARBA00022692"/>
    </source>
</evidence>
<evidence type="ECO:0000313" key="11">
    <source>
        <dbReference type="Proteomes" id="UP000186594"/>
    </source>
</evidence>
<organism evidence="10 11">
    <name type="scientific">Neolecta irregularis (strain DAH-3)</name>
    <dbReference type="NCBI Taxonomy" id="1198029"/>
    <lineage>
        <taxon>Eukaryota</taxon>
        <taxon>Fungi</taxon>
        <taxon>Dikarya</taxon>
        <taxon>Ascomycota</taxon>
        <taxon>Taphrinomycotina</taxon>
        <taxon>Neolectales</taxon>
        <taxon>Neolectaceae</taxon>
        <taxon>Neolecta</taxon>
    </lineage>
</organism>
<proteinExistence type="predicted"/>
<feature type="transmembrane region" description="Helical" evidence="8">
    <location>
        <begin position="195"/>
        <end position="218"/>
    </location>
</feature>
<dbReference type="FunFam" id="1.20.1740.10:FF:000006">
    <property type="entry name" value="General amino acid permease"/>
    <property type="match status" value="1"/>
</dbReference>
<dbReference type="OrthoDB" id="3900342at2759"/>
<feature type="transmembrane region" description="Helical" evidence="8">
    <location>
        <begin position="59"/>
        <end position="80"/>
    </location>
</feature>
<dbReference type="InterPro" id="IPR004841">
    <property type="entry name" value="AA-permease/SLC12A_dom"/>
</dbReference>
<feature type="transmembrane region" description="Helical" evidence="8">
    <location>
        <begin position="139"/>
        <end position="161"/>
    </location>
</feature>
<dbReference type="PANTHER" id="PTHR43341:SF4">
    <property type="entry name" value="ARGININE PERMEASE CAN1-RELATED"/>
    <property type="match status" value="1"/>
</dbReference>
<evidence type="ECO:0000259" key="9">
    <source>
        <dbReference type="Pfam" id="PF00324"/>
    </source>
</evidence>
<dbReference type="Proteomes" id="UP000186594">
    <property type="component" value="Unassembled WGS sequence"/>
</dbReference>
<evidence type="ECO:0000256" key="6">
    <source>
        <dbReference type="ARBA" id="ARBA00023136"/>
    </source>
</evidence>
<dbReference type="GO" id="GO:0015171">
    <property type="term" value="F:amino acid transmembrane transporter activity"/>
    <property type="evidence" value="ECO:0007669"/>
    <property type="project" value="TreeGrafter"/>
</dbReference>
<accession>A0A1U7LV22</accession>
<feature type="transmembrane region" description="Helical" evidence="8">
    <location>
        <begin position="328"/>
        <end position="354"/>
    </location>
</feature>
<keyword evidence="11" id="KW-1185">Reference proteome</keyword>
<keyword evidence="5 8" id="KW-1133">Transmembrane helix</keyword>
<dbReference type="AlphaFoldDB" id="A0A1U7LV22"/>
<dbReference type="Gene3D" id="1.20.1740.10">
    <property type="entry name" value="Amino acid/polyamine transporter I"/>
    <property type="match status" value="1"/>
</dbReference>
<name>A0A1U7LV22_NEOID</name>
<evidence type="ECO:0000256" key="8">
    <source>
        <dbReference type="SAM" id="Phobius"/>
    </source>
</evidence>
<evidence type="ECO:0000313" key="10">
    <source>
        <dbReference type="EMBL" id="OLL26520.1"/>
    </source>
</evidence>
<dbReference type="PANTHER" id="PTHR43341">
    <property type="entry name" value="AMINO ACID PERMEASE"/>
    <property type="match status" value="1"/>
</dbReference>
<keyword evidence="3 8" id="KW-0812">Transmembrane</keyword>
<feature type="region of interest" description="Disordered" evidence="7">
    <location>
        <begin position="1"/>
        <end position="42"/>
    </location>
</feature>
<evidence type="ECO:0000256" key="1">
    <source>
        <dbReference type="ARBA" id="ARBA00004141"/>
    </source>
</evidence>
<dbReference type="EMBL" id="LXFE01000172">
    <property type="protein sequence ID" value="OLL26520.1"/>
    <property type="molecule type" value="Genomic_DNA"/>
</dbReference>
<sequence length="553" mass="61326">MRMSLELESVHPDAQKFLNPGKHSNFRKRGSPSPREDLPHDSEDISISRLQRRLKARHLQMIALGGTIGTGLFIGSGIALARGGPVGSLIGFAFIGTIVYSIMMSLGEMAAFIPVSGSFCTYTIRFVDPAAGFAMGYVYWFSWAVTFALEITAAALIIQYWTTAVPNWILITIFWIVISAVNFFSVSIYGEVEFWISSVKVATIVGFIVLGLCLTCGAGKDGFVGFRYWNDPGPFAYYLVNHKPVGKFMGFYAVLIQALFSYQGTELVGVAAGESENPTRNVPIAIRRTFWRIVCFFVLSILFIGLLVPSNNLQLFGEGMNASYSPFVIAINMAGIKVLPDIMNGVILLVVLSAGNSDVYSGSRILLGLANEGLGPRILCRVNRQGVPYVSVAVTVAFGALAFLNVSEHGGRVFLWLLHIIAVAGSICWAFISLSHIRFMKALKAQNISRDALPFKAPWQPWFSWYGFISVIFILITQGFDVFFQFTPAHFFADYLSIILFFVLAIGYKLIKRSEWVNLDYADLYTGRKDAETIVWSPPEPKNIWEQVWAKIS</sequence>
<comment type="subcellular location">
    <subcellularLocation>
        <location evidence="1">Membrane</location>
        <topology evidence="1">Multi-pass membrane protein</topology>
    </subcellularLocation>
</comment>
<feature type="transmembrane region" description="Helical" evidence="8">
    <location>
        <begin position="463"/>
        <end position="486"/>
    </location>
</feature>
<dbReference type="GO" id="GO:0016020">
    <property type="term" value="C:membrane"/>
    <property type="evidence" value="ECO:0007669"/>
    <property type="project" value="UniProtKB-SubCell"/>
</dbReference>
<comment type="caution">
    <text evidence="10">The sequence shown here is derived from an EMBL/GenBank/DDBJ whole genome shotgun (WGS) entry which is preliminary data.</text>
</comment>
<keyword evidence="4" id="KW-0029">Amino-acid transport</keyword>
<keyword evidence="6 8" id="KW-0472">Membrane</keyword>
<evidence type="ECO:0000256" key="4">
    <source>
        <dbReference type="ARBA" id="ARBA00022970"/>
    </source>
</evidence>
<protein>
    <submittedName>
        <fullName evidence="10">Arginine permease</fullName>
    </submittedName>
</protein>